<dbReference type="InterPro" id="IPR013783">
    <property type="entry name" value="Ig-like_fold"/>
</dbReference>
<comment type="caution">
    <text evidence="2">The sequence shown here is derived from an EMBL/GenBank/DDBJ whole genome shotgun (WGS) entry which is preliminary data.</text>
</comment>
<dbReference type="InterPro" id="IPR007110">
    <property type="entry name" value="Ig-like_dom"/>
</dbReference>
<dbReference type="VEuPathDB" id="VectorBase:LDEU011989"/>
<dbReference type="Proteomes" id="UP000288716">
    <property type="component" value="Unassembled WGS sequence"/>
</dbReference>
<organism evidence="2 3">
    <name type="scientific">Leptotrombidium deliense</name>
    <dbReference type="NCBI Taxonomy" id="299467"/>
    <lineage>
        <taxon>Eukaryota</taxon>
        <taxon>Metazoa</taxon>
        <taxon>Ecdysozoa</taxon>
        <taxon>Arthropoda</taxon>
        <taxon>Chelicerata</taxon>
        <taxon>Arachnida</taxon>
        <taxon>Acari</taxon>
        <taxon>Acariformes</taxon>
        <taxon>Trombidiformes</taxon>
        <taxon>Prostigmata</taxon>
        <taxon>Anystina</taxon>
        <taxon>Parasitengona</taxon>
        <taxon>Trombiculoidea</taxon>
        <taxon>Trombiculidae</taxon>
        <taxon>Leptotrombidium</taxon>
    </lineage>
</organism>
<accession>A0A443RXH0</accession>
<dbReference type="OrthoDB" id="8049355at2759"/>
<dbReference type="EMBL" id="NCKV01020426">
    <property type="protein sequence ID" value="RWS20051.1"/>
    <property type="molecule type" value="Genomic_DNA"/>
</dbReference>
<gene>
    <name evidence="2" type="ORF">B4U80_00093</name>
</gene>
<dbReference type="InterPro" id="IPR037448">
    <property type="entry name" value="Zig-8"/>
</dbReference>
<dbReference type="Gene3D" id="2.60.40.10">
    <property type="entry name" value="Immunoglobulins"/>
    <property type="match status" value="1"/>
</dbReference>
<feature type="domain" description="Ig-like" evidence="1">
    <location>
        <begin position="1"/>
        <end position="80"/>
    </location>
</feature>
<protein>
    <recommendedName>
        <fullName evidence="1">Ig-like domain-containing protein</fullName>
    </recommendedName>
</protein>
<sequence>MCIFFRRKKCRSDYYLSCSITQILTTWVRERDNLLIAVGNFIYSSDSRFSVSSGNSTPPSGHSYLTLRYAQIRDSGKYKCVQSPTATQVFVLEVTRQSETTTESLKDEHGLIDI</sequence>
<proteinExistence type="predicted"/>
<dbReference type="PROSITE" id="PS50835">
    <property type="entry name" value="IG_LIKE"/>
    <property type="match status" value="1"/>
</dbReference>
<reference evidence="2 3" key="1">
    <citation type="journal article" date="2018" name="Gigascience">
        <title>Genomes of trombidid mites reveal novel predicted allergens and laterally-transferred genes associated with secondary metabolism.</title>
        <authorList>
            <person name="Dong X."/>
            <person name="Chaisiri K."/>
            <person name="Xia D."/>
            <person name="Armstrong S.D."/>
            <person name="Fang Y."/>
            <person name="Donnelly M.J."/>
            <person name="Kadowaki T."/>
            <person name="McGarry J.W."/>
            <person name="Darby A.C."/>
            <person name="Makepeace B.L."/>
        </authorList>
    </citation>
    <scope>NUCLEOTIDE SEQUENCE [LARGE SCALE GENOMIC DNA]</scope>
    <source>
        <strain evidence="2">UoL-UT</strain>
    </source>
</reference>
<keyword evidence="3" id="KW-1185">Reference proteome</keyword>
<evidence type="ECO:0000313" key="3">
    <source>
        <dbReference type="Proteomes" id="UP000288716"/>
    </source>
</evidence>
<name>A0A443RXH0_9ACAR</name>
<dbReference type="PANTHER" id="PTHR23279">
    <property type="entry name" value="DEFECTIVE PROBOSCIS EXTENSION RESPONSE DPR -RELATED"/>
    <property type="match status" value="1"/>
</dbReference>
<dbReference type="AlphaFoldDB" id="A0A443RXH0"/>
<dbReference type="SUPFAM" id="SSF48726">
    <property type="entry name" value="Immunoglobulin"/>
    <property type="match status" value="1"/>
</dbReference>
<evidence type="ECO:0000313" key="2">
    <source>
        <dbReference type="EMBL" id="RWS20051.1"/>
    </source>
</evidence>
<dbReference type="GO" id="GO:0032589">
    <property type="term" value="C:neuron projection membrane"/>
    <property type="evidence" value="ECO:0007669"/>
    <property type="project" value="TreeGrafter"/>
</dbReference>
<dbReference type="InterPro" id="IPR036179">
    <property type="entry name" value="Ig-like_dom_sf"/>
</dbReference>
<dbReference type="PANTHER" id="PTHR23279:SF36">
    <property type="entry name" value="DEFECTIVE PROBOSCIS EXTENSION RESPONSE 9, ISOFORM A"/>
    <property type="match status" value="1"/>
</dbReference>
<evidence type="ECO:0000259" key="1">
    <source>
        <dbReference type="PROSITE" id="PS50835"/>
    </source>
</evidence>
<dbReference type="GO" id="GO:0050808">
    <property type="term" value="P:synapse organization"/>
    <property type="evidence" value="ECO:0007669"/>
    <property type="project" value="TreeGrafter"/>
</dbReference>